<protein>
    <submittedName>
        <fullName evidence="1">Uncharacterized protein</fullName>
    </submittedName>
</protein>
<dbReference type="Proteomes" id="UP001055879">
    <property type="component" value="Linkage Group LG04"/>
</dbReference>
<dbReference type="EMBL" id="CM042050">
    <property type="protein sequence ID" value="KAI3734294.1"/>
    <property type="molecule type" value="Genomic_DNA"/>
</dbReference>
<name>A0ACB9CJ12_ARCLA</name>
<sequence length="110" mass="12373">MRPSQSLLSSISKARFLQSGSCKVKRISPNDPYASKKLMECEKAVIKLKFKEAIAIPTTERCSISESIDFHTIGLCPDFSSDMVLMRIRRMSDYIISNNVGPTDAFFLFS</sequence>
<evidence type="ECO:0000313" key="1">
    <source>
        <dbReference type="EMBL" id="KAI3734294.1"/>
    </source>
</evidence>
<organism evidence="1 2">
    <name type="scientific">Arctium lappa</name>
    <name type="common">Greater burdock</name>
    <name type="synonym">Lappa major</name>
    <dbReference type="NCBI Taxonomy" id="4217"/>
    <lineage>
        <taxon>Eukaryota</taxon>
        <taxon>Viridiplantae</taxon>
        <taxon>Streptophyta</taxon>
        <taxon>Embryophyta</taxon>
        <taxon>Tracheophyta</taxon>
        <taxon>Spermatophyta</taxon>
        <taxon>Magnoliopsida</taxon>
        <taxon>eudicotyledons</taxon>
        <taxon>Gunneridae</taxon>
        <taxon>Pentapetalae</taxon>
        <taxon>asterids</taxon>
        <taxon>campanulids</taxon>
        <taxon>Asterales</taxon>
        <taxon>Asteraceae</taxon>
        <taxon>Carduoideae</taxon>
        <taxon>Cardueae</taxon>
        <taxon>Arctiinae</taxon>
        <taxon>Arctium</taxon>
    </lineage>
</organism>
<reference evidence="1 2" key="2">
    <citation type="journal article" date="2022" name="Mol. Ecol. Resour.">
        <title>The genomes of chicory, endive, great burdock and yacon provide insights into Asteraceae paleo-polyploidization history and plant inulin production.</title>
        <authorList>
            <person name="Fan W."/>
            <person name="Wang S."/>
            <person name="Wang H."/>
            <person name="Wang A."/>
            <person name="Jiang F."/>
            <person name="Liu H."/>
            <person name="Zhao H."/>
            <person name="Xu D."/>
            <person name="Zhang Y."/>
        </authorList>
    </citation>
    <scope>NUCLEOTIDE SEQUENCE [LARGE SCALE GENOMIC DNA]</scope>
    <source>
        <strain evidence="2">cv. Niubang</strain>
        <tissue evidence="1">Leaf</tissue>
    </source>
</reference>
<evidence type="ECO:0000313" key="2">
    <source>
        <dbReference type="Proteomes" id="UP001055879"/>
    </source>
</evidence>
<reference evidence="2" key="1">
    <citation type="journal article" date="2022" name="Mol. Ecol. Resour.">
        <title>The genomes of chicory, endive, great burdock and yacon provide insights into Asteraceae palaeo-polyploidization history and plant inulin production.</title>
        <authorList>
            <person name="Fan W."/>
            <person name="Wang S."/>
            <person name="Wang H."/>
            <person name="Wang A."/>
            <person name="Jiang F."/>
            <person name="Liu H."/>
            <person name="Zhao H."/>
            <person name="Xu D."/>
            <person name="Zhang Y."/>
        </authorList>
    </citation>
    <scope>NUCLEOTIDE SEQUENCE [LARGE SCALE GENOMIC DNA]</scope>
    <source>
        <strain evidence="2">cv. Niubang</strain>
    </source>
</reference>
<accession>A0ACB9CJ12</accession>
<keyword evidence="2" id="KW-1185">Reference proteome</keyword>
<gene>
    <name evidence="1" type="ORF">L6452_13759</name>
</gene>
<proteinExistence type="predicted"/>
<comment type="caution">
    <text evidence="1">The sequence shown here is derived from an EMBL/GenBank/DDBJ whole genome shotgun (WGS) entry which is preliminary data.</text>
</comment>